<dbReference type="Proteomes" id="UP000772434">
    <property type="component" value="Unassembled WGS sequence"/>
</dbReference>
<accession>A0A9P5PQL7</accession>
<name>A0A9P5PQL7_9AGAR</name>
<reference evidence="1" key="1">
    <citation type="submission" date="2020-11" db="EMBL/GenBank/DDBJ databases">
        <authorList>
            <consortium name="DOE Joint Genome Institute"/>
            <person name="Ahrendt S."/>
            <person name="Riley R."/>
            <person name="Andreopoulos W."/>
            <person name="Labutti K."/>
            <person name="Pangilinan J."/>
            <person name="Ruiz-Duenas F.J."/>
            <person name="Barrasa J.M."/>
            <person name="Sanchez-Garcia M."/>
            <person name="Camarero S."/>
            <person name="Miyauchi S."/>
            <person name="Serrano A."/>
            <person name="Linde D."/>
            <person name="Babiker R."/>
            <person name="Drula E."/>
            <person name="Ayuso-Fernandez I."/>
            <person name="Pacheco R."/>
            <person name="Padilla G."/>
            <person name="Ferreira P."/>
            <person name="Barriuso J."/>
            <person name="Kellner H."/>
            <person name="Castanera R."/>
            <person name="Alfaro M."/>
            <person name="Ramirez L."/>
            <person name="Pisabarro A.G."/>
            <person name="Kuo A."/>
            <person name="Tritt A."/>
            <person name="Lipzen A."/>
            <person name="He G."/>
            <person name="Yan M."/>
            <person name="Ng V."/>
            <person name="Cullen D."/>
            <person name="Martin F."/>
            <person name="Rosso M.-N."/>
            <person name="Henrissat B."/>
            <person name="Hibbett D."/>
            <person name="Martinez A.T."/>
            <person name="Grigoriev I.V."/>
        </authorList>
    </citation>
    <scope>NUCLEOTIDE SEQUENCE</scope>
    <source>
        <strain evidence="1">AH 40177</strain>
    </source>
</reference>
<proteinExistence type="predicted"/>
<protein>
    <submittedName>
        <fullName evidence="1">Uncharacterized protein</fullName>
    </submittedName>
</protein>
<evidence type="ECO:0000313" key="1">
    <source>
        <dbReference type="EMBL" id="KAF9066185.1"/>
    </source>
</evidence>
<feature type="non-terminal residue" evidence="1">
    <location>
        <position position="52"/>
    </location>
</feature>
<comment type="caution">
    <text evidence="1">The sequence shown here is derived from an EMBL/GenBank/DDBJ whole genome shotgun (WGS) entry which is preliminary data.</text>
</comment>
<keyword evidence="2" id="KW-1185">Reference proteome</keyword>
<feature type="non-terminal residue" evidence="1">
    <location>
        <position position="1"/>
    </location>
</feature>
<gene>
    <name evidence="1" type="ORF">BDP27DRAFT_1154736</name>
</gene>
<evidence type="ECO:0000313" key="2">
    <source>
        <dbReference type="Proteomes" id="UP000772434"/>
    </source>
</evidence>
<organism evidence="1 2">
    <name type="scientific">Rhodocollybia butyracea</name>
    <dbReference type="NCBI Taxonomy" id="206335"/>
    <lineage>
        <taxon>Eukaryota</taxon>
        <taxon>Fungi</taxon>
        <taxon>Dikarya</taxon>
        <taxon>Basidiomycota</taxon>
        <taxon>Agaricomycotina</taxon>
        <taxon>Agaricomycetes</taxon>
        <taxon>Agaricomycetidae</taxon>
        <taxon>Agaricales</taxon>
        <taxon>Marasmiineae</taxon>
        <taxon>Omphalotaceae</taxon>
        <taxon>Rhodocollybia</taxon>
    </lineage>
</organism>
<sequence>QTLIWIQRVIRDTICPAWVNSVPKNFGEKSAGSVKAGEWQTLSSLYLPIALI</sequence>
<dbReference type="EMBL" id="JADNRY010000091">
    <property type="protein sequence ID" value="KAF9066185.1"/>
    <property type="molecule type" value="Genomic_DNA"/>
</dbReference>
<dbReference type="OrthoDB" id="3247418at2759"/>
<dbReference type="AlphaFoldDB" id="A0A9P5PQL7"/>